<dbReference type="OrthoDB" id="10070774at2759"/>
<name>A0A8S1CYY9_9INSE</name>
<comment type="caution">
    <text evidence="10">The sequence shown here is derived from an EMBL/GenBank/DDBJ whole genome shotgun (WGS) entry which is preliminary data.</text>
</comment>
<evidence type="ECO:0000313" key="11">
    <source>
        <dbReference type="Proteomes" id="UP000494165"/>
    </source>
</evidence>
<evidence type="ECO:0000313" key="10">
    <source>
        <dbReference type="EMBL" id="CAB3374060.1"/>
    </source>
</evidence>
<feature type="region of interest" description="Disordered" evidence="7">
    <location>
        <begin position="726"/>
        <end position="818"/>
    </location>
</feature>
<evidence type="ECO:0000256" key="5">
    <source>
        <dbReference type="ARBA" id="ARBA00022989"/>
    </source>
</evidence>
<keyword evidence="11" id="KW-1185">Reference proteome</keyword>
<feature type="compositionally biased region" description="Low complexity" evidence="7">
    <location>
        <begin position="755"/>
        <end position="767"/>
    </location>
</feature>
<feature type="domain" description="Resistance to inhibitors of cholinesterase protein 3 N-terminal" evidence="9">
    <location>
        <begin position="223"/>
        <end position="278"/>
    </location>
</feature>
<dbReference type="GO" id="GO:0005789">
    <property type="term" value="C:endoplasmic reticulum membrane"/>
    <property type="evidence" value="ECO:0007669"/>
    <property type="project" value="UniProtKB-SubCell"/>
</dbReference>
<dbReference type="GO" id="GO:0045202">
    <property type="term" value="C:synapse"/>
    <property type="evidence" value="ECO:0007669"/>
    <property type="project" value="GOC"/>
</dbReference>
<dbReference type="EMBL" id="CADEPI010000093">
    <property type="protein sequence ID" value="CAB3374060.1"/>
    <property type="molecule type" value="Genomic_DNA"/>
</dbReference>
<dbReference type="GO" id="GO:0043005">
    <property type="term" value="C:neuron projection"/>
    <property type="evidence" value="ECO:0007669"/>
    <property type="project" value="TreeGrafter"/>
</dbReference>
<feature type="region of interest" description="Disordered" evidence="7">
    <location>
        <begin position="574"/>
        <end position="594"/>
    </location>
</feature>
<protein>
    <recommendedName>
        <fullName evidence="9">Resistance to inhibitors of cholinesterase protein 3 N-terminal domain-containing protein</fullName>
    </recommendedName>
</protein>
<proteinExistence type="inferred from homology"/>
<feature type="transmembrane region" description="Helical" evidence="8">
    <location>
        <begin position="6"/>
        <end position="24"/>
    </location>
</feature>
<evidence type="ECO:0000256" key="2">
    <source>
        <dbReference type="ARBA" id="ARBA00008538"/>
    </source>
</evidence>
<feature type="compositionally biased region" description="Low complexity" evidence="7">
    <location>
        <begin position="348"/>
        <end position="375"/>
    </location>
</feature>
<feature type="compositionally biased region" description="Basic and acidic residues" evidence="7">
    <location>
        <begin position="433"/>
        <end position="447"/>
    </location>
</feature>
<organism evidence="10 11">
    <name type="scientific">Cloeon dipterum</name>
    <dbReference type="NCBI Taxonomy" id="197152"/>
    <lineage>
        <taxon>Eukaryota</taxon>
        <taxon>Metazoa</taxon>
        <taxon>Ecdysozoa</taxon>
        <taxon>Arthropoda</taxon>
        <taxon>Hexapoda</taxon>
        <taxon>Insecta</taxon>
        <taxon>Pterygota</taxon>
        <taxon>Palaeoptera</taxon>
        <taxon>Ephemeroptera</taxon>
        <taxon>Pisciforma</taxon>
        <taxon>Baetidae</taxon>
        <taxon>Cloeon</taxon>
    </lineage>
</organism>
<feature type="compositionally biased region" description="Acidic residues" evidence="7">
    <location>
        <begin position="785"/>
        <end position="800"/>
    </location>
</feature>
<feature type="region of interest" description="Disordered" evidence="7">
    <location>
        <begin position="297"/>
        <end position="390"/>
    </location>
</feature>
<keyword evidence="5 8" id="KW-1133">Transmembrane helix</keyword>
<dbReference type="GO" id="GO:0034394">
    <property type="term" value="P:protein localization to cell surface"/>
    <property type="evidence" value="ECO:0007669"/>
    <property type="project" value="TreeGrafter"/>
</dbReference>
<accession>A0A8S1CYY9</accession>
<comment type="similarity">
    <text evidence="2">Belongs to the ric-3 family.</text>
</comment>
<evidence type="ECO:0000256" key="7">
    <source>
        <dbReference type="SAM" id="MobiDB-lite"/>
    </source>
</evidence>
<feature type="region of interest" description="Disordered" evidence="7">
    <location>
        <begin position="610"/>
        <end position="641"/>
    </location>
</feature>
<dbReference type="AlphaFoldDB" id="A0A8S1CYY9"/>
<dbReference type="GO" id="GO:0043025">
    <property type="term" value="C:neuronal cell body"/>
    <property type="evidence" value="ECO:0007669"/>
    <property type="project" value="TreeGrafter"/>
</dbReference>
<keyword evidence="3 8" id="KW-0812">Transmembrane</keyword>
<feature type="region of interest" description="Disordered" evidence="7">
    <location>
        <begin position="527"/>
        <end position="554"/>
    </location>
</feature>
<dbReference type="Pfam" id="PF15361">
    <property type="entry name" value="RIC3"/>
    <property type="match status" value="1"/>
</dbReference>
<feature type="region of interest" description="Disordered" evidence="7">
    <location>
        <begin position="421"/>
        <end position="447"/>
    </location>
</feature>
<keyword evidence="4" id="KW-0256">Endoplasmic reticulum</keyword>
<sequence>MAEFGTAKTVFILAIVVGCFAILWPKIFYPMLLTSLSTGGAHAGQQQDSPLDNQANCCDVIFVSDVTAIKVLTAMCGDILHENQLTTNEQLHLSKKSVEKCRDEVRSACGLDITAVIKDQTGLTKSYKQILDEIRSFNNSECLKQNFGVQLSLIGTPRRMRYFPERYFKDKTITARHLRPERPAHLHPEMLHPALREKGRAIPQRPITVASATGMDGSGPRPGYPMPGMRPPMGGAGHVVPAPKGSGTMGIVMPLYTVGIVVFFVYTIMKVLFKRQDDRNKNADFGMDPEIRRMMFGANGMDDYPSRGHRVSPPREVKRPSPEPVAKPAAAPIPAPAPPAAPAPAPEPEQVANGAAPTANGATPAANGATPAANGGFRGASPPKSSSKLGWSEHDTIVTAISGLIAEVDQHLLASEAKSNLNTAKGDEEGEEQQPHDLETVENPVEKDDIVAKEVVIEKENIEATKEEAVVEEEIKPAQLEPTEAEVTRVAAETKVEEVLLAEEEPIAEESAEPIVEEPIEEEIAKVTSEEEDVKDEEAPAAAAQAPERSSTPLQQLLEEGGGKVTVVGMETTARCEDGQKMARPPTPSTPPRSITPIFPLYALEQFTPSPAYRYSRPTTPTSMTPPRSSTPLQRPVSATPPPSHGFLVEGHIPAGGHGILVADSECEATPAADFDYDDFDLDEEAPPVILSGKMTLSVINLPEAIAAEAAAAAAAAAQAAASHQNGTPVQAAEETKAANGAKYEEDNGVDEFSATNYTTAASAAAAEDGAGLEETSADVSGMDDNAEAQDLDEPAAEIEELPRDDASARHNQSNGLQ</sequence>
<comment type="subcellular location">
    <subcellularLocation>
        <location evidence="1">Endoplasmic reticulum membrane</location>
    </subcellularLocation>
</comment>
<dbReference type="PANTHER" id="PTHR21723:SF3">
    <property type="entry name" value="PROTEIN RIC-3"/>
    <property type="match status" value="1"/>
</dbReference>
<dbReference type="InterPro" id="IPR032763">
    <property type="entry name" value="RIC3_N"/>
</dbReference>
<evidence type="ECO:0000259" key="9">
    <source>
        <dbReference type="Pfam" id="PF15361"/>
    </source>
</evidence>
<evidence type="ECO:0000256" key="1">
    <source>
        <dbReference type="ARBA" id="ARBA00004586"/>
    </source>
</evidence>
<feature type="compositionally biased region" description="Low complexity" evidence="7">
    <location>
        <begin position="616"/>
        <end position="632"/>
    </location>
</feature>
<dbReference type="InterPro" id="IPR026160">
    <property type="entry name" value="Ric3"/>
</dbReference>
<keyword evidence="6 8" id="KW-0472">Membrane</keyword>
<reference evidence="10 11" key="1">
    <citation type="submission" date="2020-04" db="EMBL/GenBank/DDBJ databases">
        <authorList>
            <person name="Alioto T."/>
            <person name="Alioto T."/>
            <person name="Gomez Garrido J."/>
        </authorList>
    </citation>
    <scope>NUCLEOTIDE SEQUENCE [LARGE SCALE GENOMIC DNA]</scope>
</reference>
<evidence type="ECO:0000256" key="6">
    <source>
        <dbReference type="ARBA" id="ARBA00023136"/>
    </source>
</evidence>
<evidence type="ECO:0000256" key="4">
    <source>
        <dbReference type="ARBA" id="ARBA00022824"/>
    </source>
</evidence>
<evidence type="ECO:0000256" key="8">
    <source>
        <dbReference type="SAM" id="Phobius"/>
    </source>
</evidence>
<evidence type="ECO:0000256" key="3">
    <source>
        <dbReference type="ARBA" id="ARBA00022692"/>
    </source>
</evidence>
<dbReference type="Proteomes" id="UP000494165">
    <property type="component" value="Unassembled WGS sequence"/>
</dbReference>
<feature type="compositionally biased region" description="Pro residues" evidence="7">
    <location>
        <begin position="331"/>
        <end position="347"/>
    </location>
</feature>
<dbReference type="GO" id="GO:0007271">
    <property type="term" value="P:synaptic transmission, cholinergic"/>
    <property type="evidence" value="ECO:0007669"/>
    <property type="project" value="TreeGrafter"/>
</dbReference>
<feature type="transmembrane region" description="Helical" evidence="8">
    <location>
        <begin position="251"/>
        <end position="273"/>
    </location>
</feature>
<dbReference type="PANTHER" id="PTHR21723">
    <property type="entry name" value="RESISTANCE TO INHIBITORS OF CHOLINESTERASE PROTEIN 3 RIC3"/>
    <property type="match status" value="1"/>
</dbReference>
<gene>
    <name evidence="10" type="ORF">CLODIP_2_CD13806</name>
</gene>